<dbReference type="PANTHER" id="PTHR46364">
    <property type="entry name" value="OS08G0421900 PROTEIN"/>
    <property type="match status" value="1"/>
</dbReference>
<evidence type="ECO:0000256" key="1">
    <source>
        <dbReference type="SAM" id="MobiDB-lite"/>
    </source>
</evidence>
<dbReference type="InterPro" id="IPR043151">
    <property type="entry name" value="BAH_sf"/>
</dbReference>
<evidence type="ECO:0000259" key="2">
    <source>
        <dbReference type="PROSITE" id="PS51038"/>
    </source>
</evidence>
<keyword evidence="4" id="KW-1185">Reference proteome</keyword>
<dbReference type="AlphaFoldDB" id="A0A6A4GB56"/>
<dbReference type="EMBL" id="ML771077">
    <property type="protein sequence ID" value="KAE9382715.1"/>
    <property type="molecule type" value="Genomic_DNA"/>
</dbReference>
<sequence>MSRSSHRRSSATVNYKVFFGTDVPQRRRPSAKNTEKKSRQKSTRDGSPTPLQLLDTWNTMKNYTNVHSHLLYCTSTENVEIQKGSLVYVTNDLVKAKLADGDDEVSNDFWMARVQAIREDKNGRLARVAWYYNWDYAKPRLEKPTPSGQGPQWVAQYRAGASEVFLTDDEDVIRLDSIAGLAYVHDFTPNNPSQPWIRRRDWYSRGSLITTKRGTKGRLSSMKFLPFQSPPQHQCCSIVYDPEVDRQILCHQCRTFLHITELRYDETQDLHDPFSRVIRGFGWEESLLDSIGWSLVGTRNIRLDGDIDDDHFDVVYTVTDDEEKQALDEIKLVLETIKGVWECKNCGDLL</sequence>
<dbReference type="Gene3D" id="2.30.30.490">
    <property type="match status" value="1"/>
</dbReference>
<dbReference type="PROSITE" id="PS51038">
    <property type="entry name" value="BAH"/>
    <property type="match status" value="1"/>
</dbReference>
<dbReference type="Proteomes" id="UP000799118">
    <property type="component" value="Unassembled WGS sequence"/>
</dbReference>
<dbReference type="GO" id="GO:0003682">
    <property type="term" value="F:chromatin binding"/>
    <property type="evidence" value="ECO:0007669"/>
    <property type="project" value="InterPro"/>
</dbReference>
<feature type="region of interest" description="Disordered" evidence="1">
    <location>
        <begin position="1"/>
        <end position="52"/>
    </location>
</feature>
<organism evidence="3 4">
    <name type="scientific">Gymnopus androsaceus JB14</name>
    <dbReference type="NCBI Taxonomy" id="1447944"/>
    <lineage>
        <taxon>Eukaryota</taxon>
        <taxon>Fungi</taxon>
        <taxon>Dikarya</taxon>
        <taxon>Basidiomycota</taxon>
        <taxon>Agaricomycotina</taxon>
        <taxon>Agaricomycetes</taxon>
        <taxon>Agaricomycetidae</taxon>
        <taxon>Agaricales</taxon>
        <taxon>Marasmiineae</taxon>
        <taxon>Omphalotaceae</taxon>
        <taxon>Gymnopus</taxon>
    </lineage>
</organism>
<gene>
    <name evidence="3" type="ORF">BT96DRAFT_1010140</name>
</gene>
<name>A0A6A4GB56_9AGAR</name>
<evidence type="ECO:0000313" key="4">
    <source>
        <dbReference type="Proteomes" id="UP000799118"/>
    </source>
</evidence>
<evidence type="ECO:0000313" key="3">
    <source>
        <dbReference type="EMBL" id="KAE9382715.1"/>
    </source>
</evidence>
<accession>A0A6A4GB56</accession>
<proteinExistence type="predicted"/>
<reference evidence="3" key="1">
    <citation type="journal article" date="2019" name="Environ. Microbiol.">
        <title>Fungal ecological strategies reflected in gene transcription - a case study of two litter decomposers.</title>
        <authorList>
            <person name="Barbi F."/>
            <person name="Kohler A."/>
            <person name="Barry K."/>
            <person name="Baskaran P."/>
            <person name="Daum C."/>
            <person name="Fauchery L."/>
            <person name="Ihrmark K."/>
            <person name="Kuo A."/>
            <person name="LaButti K."/>
            <person name="Lipzen A."/>
            <person name="Morin E."/>
            <person name="Grigoriev I.V."/>
            <person name="Henrissat B."/>
            <person name="Lindahl B."/>
            <person name="Martin F."/>
        </authorList>
    </citation>
    <scope>NUCLEOTIDE SEQUENCE</scope>
    <source>
        <strain evidence="3">JB14</strain>
    </source>
</reference>
<dbReference type="InterPro" id="IPR001025">
    <property type="entry name" value="BAH_dom"/>
</dbReference>
<protein>
    <recommendedName>
        <fullName evidence="2">BAH domain-containing protein</fullName>
    </recommendedName>
</protein>
<feature type="domain" description="BAH" evidence="2">
    <location>
        <begin position="86"/>
        <end position="220"/>
    </location>
</feature>